<gene>
    <name evidence="1" type="ORF">SAMN05216439_0050</name>
</gene>
<evidence type="ECO:0000313" key="2">
    <source>
        <dbReference type="Proteomes" id="UP000199506"/>
    </source>
</evidence>
<dbReference type="RefSeq" id="WP_069572929.1">
    <property type="nucleotide sequence ID" value="NZ_FOAK01000010.1"/>
</dbReference>
<organism evidence="1 2">
    <name type="scientific">Methanobrevibacter gottschalkii</name>
    <dbReference type="NCBI Taxonomy" id="190974"/>
    <lineage>
        <taxon>Archaea</taxon>
        <taxon>Methanobacteriati</taxon>
        <taxon>Methanobacteriota</taxon>
        <taxon>Methanomada group</taxon>
        <taxon>Methanobacteria</taxon>
        <taxon>Methanobacteriales</taxon>
        <taxon>Methanobacteriaceae</taxon>
        <taxon>Methanobrevibacter</taxon>
    </lineage>
</organism>
<dbReference type="EMBL" id="FOAK01000010">
    <property type="protein sequence ID" value="SEL13539.1"/>
    <property type="molecule type" value="Genomic_DNA"/>
</dbReference>
<dbReference type="STRING" id="190974.SAMN05216439_0050"/>
<accession>A0A1H7MR41</accession>
<dbReference type="OrthoDB" id="76552at2157"/>
<name>A0A1H7MR41_9EURY</name>
<reference evidence="1 2" key="1">
    <citation type="submission" date="2016-10" db="EMBL/GenBank/DDBJ databases">
        <authorList>
            <person name="de Groot N.N."/>
        </authorList>
    </citation>
    <scope>NUCLEOTIDE SEQUENCE [LARGE SCALE GENOMIC DNA]</scope>
    <source>
        <strain evidence="1 2">DSM 11978</strain>
    </source>
</reference>
<dbReference type="Proteomes" id="UP000199506">
    <property type="component" value="Unassembled WGS sequence"/>
</dbReference>
<evidence type="ECO:0000313" key="1">
    <source>
        <dbReference type="EMBL" id="SEL13539.1"/>
    </source>
</evidence>
<sequence>MTNLDKSVEEEILAIIEKYQKEDTKLLNYLITDDEITFFSPLANGNSITAEDLHKVADILKGTFKGMQIVNQEYRFTFEIGL</sequence>
<dbReference type="AlphaFoldDB" id="A0A1H7MR41"/>
<protein>
    <submittedName>
        <fullName evidence="1">Uncharacterized protein</fullName>
    </submittedName>
</protein>
<proteinExistence type="predicted"/>